<dbReference type="Pfam" id="PF01292">
    <property type="entry name" value="Ni_hydr_CYTB"/>
    <property type="match status" value="1"/>
</dbReference>
<proteinExistence type="inferred from homology"/>
<evidence type="ECO:0000256" key="4">
    <source>
        <dbReference type="ARBA" id="ARBA00022475"/>
    </source>
</evidence>
<evidence type="ECO:0000313" key="16">
    <source>
        <dbReference type="Proteomes" id="UP000239434"/>
    </source>
</evidence>
<comment type="cofactor">
    <cofactor evidence="1">
        <name>heme b</name>
        <dbReference type="ChEBI" id="CHEBI:60344"/>
    </cofactor>
</comment>
<keyword evidence="16" id="KW-1185">Reference proteome</keyword>
<evidence type="ECO:0000256" key="3">
    <source>
        <dbReference type="ARBA" id="ARBA00022448"/>
    </source>
</evidence>
<keyword evidence="4" id="KW-1003">Cell membrane</keyword>
<evidence type="ECO:0000256" key="2">
    <source>
        <dbReference type="ARBA" id="ARBA00004651"/>
    </source>
</evidence>
<evidence type="ECO:0000256" key="7">
    <source>
        <dbReference type="ARBA" id="ARBA00022723"/>
    </source>
</evidence>
<feature type="domain" description="Cytochrome b561 bacterial/Ni-hydrogenase" evidence="14">
    <location>
        <begin position="12"/>
        <end position="180"/>
    </location>
</feature>
<keyword evidence="6 13" id="KW-0812">Transmembrane</keyword>
<gene>
    <name evidence="15" type="ORF">C5748_26640</name>
</gene>
<evidence type="ECO:0000256" key="5">
    <source>
        <dbReference type="ARBA" id="ARBA00022617"/>
    </source>
</evidence>
<keyword evidence="3" id="KW-0813">Transport</keyword>
<dbReference type="PANTHER" id="PTHR30529">
    <property type="entry name" value="CYTOCHROME B561"/>
    <property type="match status" value="1"/>
</dbReference>
<comment type="subcellular location">
    <subcellularLocation>
        <location evidence="2">Cell membrane</location>
        <topology evidence="2">Multi-pass membrane protein</topology>
    </subcellularLocation>
</comment>
<keyword evidence="5" id="KW-0349">Heme</keyword>
<feature type="transmembrane region" description="Helical" evidence="13">
    <location>
        <begin position="59"/>
        <end position="77"/>
    </location>
</feature>
<dbReference type="RefSeq" id="WP_105745999.1">
    <property type="nucleotide sequence ID" value="NZ_PVBR01000045.1"/>
</dbReference>
<evidence type="ECO:0000259" key="14">
    <source>
        <dbReference type="Pfam" id="PF01292"/>
    </source>
</evidence>
<protein>
    <submittedName>
        <fullName evidence="15">Cytochrome B</fullName>
    </submittedName>
</protein>
<dbReference type="PANTHER" id="PTHR30529:SF1">
    <property type="entry name" value="CYTOCHROME B561 HOMOLOG 2"/>
    <property type="match status" value="1"/>
</dbReference>
<evidence type="ECO:0000256" key="12">
    <source>
        <dbReference type="ARBA" id="ARBA00037975"/>
    </source>
</evidence>
<reference evidence="15 16" key="1">
    <citation type="submission" date="2018-02" db="EMBL/GenBank/DDBJ databases">
        <title>The draft genome of Phyllobacterium sp. 1N-3.</title>
        <authorList>
            <person name="Liu L."/>
            <person name="Li L."/>
            <person name="Zhang X."/>
            <person name="Wang T."/>
            <person name="Liang L."/>
        </authorList>
    </citation>
    <scope>NUCLEOTIDE SEQUENCE [LARGE SCALE GENOMIC DNA]</scope>
    <source>
        <strain evidence="15 16">1N-3</strain>
    </source>
</reference>
<sequence length="190" mass="21616">MSSLIKTRLAARYPLPVRCLHWLRALLIICLIASGWYMTSLPESDMATASFLYPNHKQFGVLVWLLALVHLALRWRYRKIMPSTPSGLALWEKMLSHAVHWMLITLTLLVPLLGYSLSSSFSQSDGVPFFLIAHLPELLPKNDVAFAVFQTLHKYGAYLMLACILLHIIGALKHRVFERGTDADVIPRMF</sequence>
<keyword evidence="9 13" id="KW-1133">Transmembrane helix</keyword>
<evidence type="ECO:0000256" key="13">
    <source>
        <dbReference type="SAM" id="Phobius"/>
    </source>
</evidence>
<evidence type="ECO:0000256" key="9">
    <source>
        <dbReference type="ARBA" id="ARBA00022989"/>
    </source>
</evidence>
<feature type="transmembrane region" description="Helical" evidence="13">
    <location>
        <begin position="98"/>
        <end position="117"/>
    </location>
</feature>
<keyword evidence="10" id="KW-0408">Iron</keyword>
<dbReference type="InterPro" id="IPR016174">
    <property type="entry name" value="Di-haem_cyt_TM"/>
</dbReference>
<keyword evidence="7" id="KW-0479">Metal-binding</keyword>
<dbReference type="GO" id="GO:0022904">
    <property type="term" value="P:respiratory electron transport chain"/>
    <property type="evidence" value="ECO:0007669"/>
    <property type="project" value="InterPro"/>
</dbReference>
<dbReference type="GO" id="GO:0020037">
    <property type="term" value="F:heme binding"/>
    <property type="evidence" value="ECO:0007669"/>
    <property type="project" value="TreeGrafter"/>
</dbReference>
<keyword evidence="8" id="KW-0249">Electron transport</keyword>
<dbReference type="AlphaFoldDB" id="A0A2S9IIY2"/>
<comment type="similarity">
    <text evidence="12">Belongs to the cytochrome b561 family.</text>
</comment>
<feature type="transmembrane region" description="Helical" evidence="13">
    <location>
        <begin position="155"/>
        <end position="172"/>
    </location>
</feature>
<evidence type="ECO:0000256" key="11">
    <source>
        <dbReference type="ARBA" id="ARBA00023136"/>
    </source>
</evidence>
<dbReference type="Gene3D" id="1.20.950.20">
    <property type="entry name" value="Transmembrane di-heme cytochromes, Chain C"/>
    <property type="match status" value="1"/>
</dbReference>
<dbReference type="GO" id="GO:0046872">
    <property type="term" value="F:metal ion binding"/>
    <property type="evidence" value="ECO:0007669"/>
    <property type="project" value="UniProtKB-KW"/>
</dbReference>
<evidence type="ECO:0000313" key="15">
    <source>
        <dbReference type="EMBL" id="PRD40486.1"/>
    </source>
</evidence>
<keyword evidence="11 13" id="KW-0472">Membrane</keyword>
<dbReference type="InterPro" id="IPR011577">
    <property type="entry name" value="Cyt_b561_bac/Ni-Hgenase"/>
</dbReference>
<feature type="transmembrane region" description="Helical" evidence="13">
    <location>
        <begin position="21"/>
        <end position="39"/>
    </location>
</feature>
<organism evidence="15 16">
    <name type="scientific">Phyllobacterium phragmitis</name>
    <dbReference type="NCBI Taxonomy" id="2670329"/>
    <lineage>
        <taxon>Bacteria</taxon>
        <taxon>Pseudomonadati</taxon>
        <taxon>Pseudomonadota</taxon>
        <taxon>Alphaproteobacteria</taxon>
        <taxon>Hyphomicrobiales</taxon>
        <taxon>Phyllobacteriaceae</taxon>
        <taxon>Phyllobacterium</taxon>
    </lineage>
</organism>
<name>A0A2S9IIY2_9HYPH</name>
<evidence type="ECO:0000256" key="10">
    <source>
        <dbReference type="ARBA" id="ARBA00023004"/>
    </source>
</evidence>
<dbReference type="EMBL" id="PVBR01000045">
    <property type="protein sequence ID" value="PRD40486.1"/>
    <property type="molecule type" value="Genomic_DNA"/>
</dbReference>
<evidence type="ECO:0000256" key="1">
    <source>
        <dbReference type="ARBA" id="ARBA00001970"/>
    </source>
</evidence>
<evidence type="ECO:0000256" key="8">
    <source>
        <dbReference type="ARBA" id="ARBA00022982"/>
    </source>
</evidence>
<evidence type="ECO:0000256" key="6">
    <source>
        <dbReference type="ARBA" id="ARBA00022692"/>
    </source>
</evidence>
<comment type="caution">
    <text evidence="15">The sequence shown here is derived from an EMBL/GenBank/DDBJ whole genome shotgun (WGS) entry which is preliminary data.</text>
</comment>
<dbReference type="GO" id="GO:0005886">
    <property type="term" value="C:plasma membrane"/>
    <property type="evidence" value="ECO:0007669"/>
    <property type="project" value="UniProtKB-SubCell"/>
</dbReference>
<dbReference type="SUPFAM" id="SSF81342">
    <property type="entry name" value="Transmembrane di-heme cytochromes"/>
    <property type="match status" value="1"/>
</dbReference>
<dbReference type="GO" id="GO:0009055">
    <property type="term" value="F:electron transfer activity"/>
    <property type="evidence" value="ECO:0007669"/>
    <property type="project" value="InterPro"/>
</dbReference>
<dbReference type="InterPro" id="IPR052168">
    <property type="entry name" value="Cytochrome_b561_oxidase"/>
</dbReference>
<dbReference type="Proteomes" id="UP000239434">
    <property type="component" value="Unassembled WGS sequence"/>
</dbReference>
<accession>A0A2S9IIY2</accession>